<dbReference type="Proteomes" id="UP000838412">
    <property type="component" value="Chromosome 16"/>
</dbReference>
<gene>
    <name evidence="2" type="primary">Hypp8094</name>
    <name evidence="2" type="ORF">BLAG_LOCUS9583</name>
</gene>
<evidence type="ECO:0000256" key="1">
    <source>
        <dbReference type="SAM" id="MobiDB-lite"/>
    </source>
</evidence>
<organism evidence="2 3">
    <name type="scientific">Branchiostoma lanceolatum</name>
    <name type="common">Common lancelet</name>
    <name type="synonym">Amphioxus lanceolatum</name>
    <dbReference type="NCBI Taxonomy" id="7740"/>
    <lineage>
        <taxon>Eukaryota</taxon>
        <taxon>Metazoa</taxon>
        <taxon>Chordata</taxon>
        <taxon>Cephalochordata</taxon>
        <taxon>Leptocardii</taxon>
        <taxon>Amphioxiformes</taxon>
        <taxon>Branchiostomatidae</taxon>
        <taxon>Branchiostoma</taxon>
    </lineage>
</organism>
<reference evidence="2" key="1">
    <citation type="submission" date="2022-01" db="EMBL/GenBank/DDBJ databases">
        <authorList>
            <person name="Braso-Vives M."/>
        </authorList>
    </citation>
    <scope>NUCLEOTIDE SEQUENCE</scope>
</reference>
<dbReference type="EMBL" id="OV696701">
    <property type="protein sequence ID" value="CAH1248160.1"/>
    <property type="molecule type" value="Genomic_DNA"/>
</dbReference>
<sequence length="265" mass="29777">MQYTDEDNYKRFQSWMSMSRAVQAQKQKSSQDIRNTFRLALSGQPDVFKHSYTHAGSMPPVSLQAEQLVHIGPEIRAVEPRLNQAVYPINKPFNNEDSEFSISSDDSENQRFKIPMADLKSPYQRDMFPQQAGMSPRAAPDQNQVIRVRLTTRADQRLPSVDRLGSGSSSGKDTAKDNVLSRPARQPAVVSRNIKSALSNDVLQSMAELTHSMFPRQPEGLLPSRGQGSVDQTEVLLERWKLRGDAQMPTSPRKPKPPSFEPLGE</sequence>
<keyword evidence="3" id="KW-1185">Reference proteome</keyword>
<protein>
    <submittedName>
        <fullName evidence="2">Hypp8094 protein</fullName>
    </submittedName>
</protein>
<evidence type="ECO:0000313" key="3">
    <source>
        <dbReference type="Proteomes" id="UP000838412"/>
    </source>
</evidence>
<feature type="region of interest" description="Disordered" evidence="1">
    <location>
        <begin position="151"/>
        <end position="192"/>
    </location>
</feature>
<name>A0A8J9Z5S2_BRALA</name>
<evidence type="ECO:0000313" key="2">
    <source>
        <dbReference type="EMBL" id="CAH1248160.1"/>
    </source>
</evidence>
<accession>A0A8J9Z5S2</accession>
<proteinExistence type="predicted"/>
<dbReference type="AlphaFoldDB" id="A0A8J9Z5S2"/>
<feature type="region of interest" description="Disordered" evidence="1">
    <location>
        <begin position="242"/>
        <end position="265"/>
    </location>
</feature>